<name>A0A9P6SZX2_9FUNG</name>
<keyword evidence="3" id="KW-1185">Reference proteome</keyword>
<feature type="region of interest" description="Disordered" evidence="1">
    <location>
        <begin position="135"/>
        <end position="171"/>
    </location>
</feature>
<evidence type="ECO:0008006" key="4">
    <source>
        <dbReference type="Google" id="ProtNLM"/>
    </source>
</evidence>
<feature type="non-terminal residue" evidence="2">
    <location>
        <position position="171"/>
    </location>
</feature>
<accession>A0A9P6SZX2</accession>
<dbReference type="Gene3D" id="1.10.720.140">
    <property type="match status" value="1"/>
</dbReference>
<dbReference type="AlphaFoldDB" id="A0A9P6SZX2"/>
<organism evidence="2 3">
    <name type="scientific">Entomortierella chlamydospora</name>
    <dbReference type="NCBI Taxonomy" id="101097"/>
    <lineage>
        <taxon>Eukaryota</taxon>
        <taxon>Fungi</taxon>
        <taxon>Fungi incertae sedis</taxon>
        <taxon>Mucoromycota</taxon>
        <taxon>Mortierellomycotina</taxon>
        <taxon>Mortierellomycetes</taxon>
        <taxon>Mortierellales</taxon>
        <taxon>Mortierellaceae</taxon>
        <taxon>Entomortierella</taxon>
    </lineage>
</organism>
<dbReference type="InterPro" id="IPR036361">
    <property type="entry name" value="SAP_dom_sf"/>
</dbReference>
<sequence>MVCDDCSKYKAKLEKFGWYRDVRCCGYCAHFLNVYKLDDAKLAKLQVRTLKRYLSAYNISTAGMIEKSELIKAVQERRPVPESSEIYFRENMPKTVEDWKLLLEELPSTSDITGSSEGLISDLDRFFSKIFGGDDAKSRKRIQSNAGAMPQSQQPSKPQAQPTPSHSSSSS</sequence>
<proteinExistence type="predicted"/>
<dbReference type="Proteomes" id="UP000703661">
    <property type="component" value="Unassembled WGS sequence"/>
</dbReference>
<comment type="caution">
    <text evidence="2">The sequence shown here is derived from an EMBL/GenBank/DDBJ whole genome shotgun (WGS) entry which is preliminary data.</text>
</comment>
<reference evidence="2" key="1">
    <citation type="journal article" date="2020" name="Fungal Divers.">
        <title>Resolving the Mortierellaceae phylogeny through synthesis of multi-gene phylogenetics and phylogenomics.</title>
        <authorList>
            <person name="Vandepol N."/>
            <person name="Liber J."/>
            <person name="Desiro A."/>
            <person name="Na H."/>
            <person name="Kennedy M."/>
            <person name="Barry K."/>
            <person name="Grigoriev I.V."/>
            <person name="Miller A.N."/>
            <person name="O'Donnell K."/>
            <person name="Stajich J.E."/>
            <person name="Bonito G."/>
        </authorList>
    </citation>
    <scope>NUCLEOTIDE SEQUENCE</scope>
    <source>
        <strain evidence="2">NRRL 2769</strain>
    </source>
</reference>
<evidence type="ECO:0000256" key="1">
    <source>
        <dbReference type="SAM" id="MobiDB-lite"/>
    </source>
</evidence>
<dbReference type="SUPFAM" id="SSF57903">
    <property type="entry name" value="FYVE/PHD zinc finger"/>
    <property type="match status" value="1"/>
</dbReference>
<dbReference type="CDD" id="cd00065">
    <property type="entry name" value="FYVE_like_SF"/>
    <property type="match status" value="1"/>
</dbReference>
<protein>
    <recommendedName>
        <fullName evidence="4">SAP domain-containing protein</fullName>
    </recommendedName>
</protein>
<evidence type="ECO:0000313" key="2">
    <source>
        <dbReference type="EMBL" id="KAG0014805.1"/>
    </source>
</evidence>
<feature type="compositionally biased region" description="Low complexity" evidence="1">
    <location>
        <begin position="150"/>
        <end position="171"/>
    </location>
</feature>
<gene>
    <name evidence="2" type="ORF">BGZ80_010214</name>
</gene>
<evidence type="ECO:0000313" key="3">
    <source>
        <dbReference type="Proteomes" id="UP000703661"/>
    </source>
</evidence>
<dbReference type="SUPFAM" id="SSF68906">
    <property type="entry name" value="SAP domain"/>
    <property type="match status" value="1"/>
</dbReference>
<dbReference type="InterPro" id="IPR011011">
    <property type="entry name" value="Znf_FYVE_PHD"/>
</dbReference>
<dbReference type="EMBL" id="JAAAID010000689">
    <property type="protein sequence ID" value="KAG0014805.1"/>
    <property type="molecule type" value="Genomic_DNA"/>
</dbReference>